<dbReference type="PANTHER" id="PTHR30447:SF0">
    <property type="entry name" value="FRUCTOSE-1,6-BISPHOSPHATASE 1 CLASS 2-RELATED"/>
    <property type="match status" value="1"/>
</dbReference>
<dbReference type="Proteomes" id="UP000276345">
    <property type="component" value="Chromosome"/>
</dbReference>
<accession>A0A3S4EYJ3</accession>
<dbReference type="Gene3D" id="3.30.540.10">
    <property type="entry name" value="Fructose-1,6-Bisphosphatase, subunit A, domain 1"/>
    <property type="match status" value="1"/>
</dbReference>
<dbReference type="EC" id="3.1.3.11" evidence="3"/>
<evidence type="ECO:0000256" key="4">
    <source>
        <dbReference type="ARBA" id="ARBA00022723"/>
    </source>
</evidence>
<comment type="similarity">
    <text evidence="2">Belongs to the FBPase class 2 family.</text>
</comment>
<keyword evidence="7" id="KW-0119">Carbohydrate metabolism</keyword>
<name>A0A3S4EYJ3_SALET</name>
<keyword evidence="4" id="KW-0479">Metal-binding</keyword>
<dbReference type="GO" id="GO:0030388">
    <property type="term" value="P:fructose 1,6-bisphosphate metabolic process"/>
    <property type="evidence" value="ECO:0007669"/>
    <property type="project" value="TreeGrafter"/>
</dbReference>
<evidence type="ECO:0000256" key="5">
    <source>
        <dbReference type="ARBA" id="ARBA00022801"/>
    </source>
</evidence>
<dbReference type="GO" id="GO:0005829">
    <property type="term" value="C:cytosol"/>
    <property type="evidence" value="ECO:0007669"/>
    <property type="project" value="TreeGrafter"/>
</dbReference>
<evidence type="ECO:0000256" key="6">
    <source>
        <dbReference type="ARBA" id="ARBA00023211"/>
    </source>
</evidence>
<dbReference type="GO" id="GO:0006094">
    <property type="term" value="P:gluconeogenesis"/>
    <property type="evidence" value="ECO:0007669"/>
    <property type="project" value="InterPro"/>
</dbReference>
<evidence type="ECO:0000256" key="7">
    <source>
        <dbReference type="ARBA" id="ARBA00023277"/>
    </source>
</evidence>
<evidence type="ECO:0000256" key="2">
    <source>
        <dbReference type="ARBA" id="ARBA00008989"/>
    </source>
</evidence>
<dbReference type="Pfam" id="PF03320">
    <property type="entry name" value="FBPase_glpX"/>
    <property type="match status" value="1"/>
</dbReference>
<protein>
    <recommendedName>
        <fullName evidence="3">fructose-bisphosphatase</fullName>
        <ecNumber evidence="3">3.1.3.11</ecNumber>
    </recommendedName>
</protein>
<evidence type="ECO:0000313" key="8">
    <source>
        <dbReference type="EMBL" id="VEA09810.1"/>
    </source>
</evidence>
<sequence>MLYIGEKVGTGHGDAVDIAVDPIEGTRMTAMGQANALAVLAVGG</sequence>
<organism evidence="8 9">
    <name type="scientific">Salmonella enterica subsp. enterica serovar Sanjuan</name>
    <dbReference type="NCBI Taxonomy" id="1160765"/>
    <lineage>
        <taxon>Bacteria</taxon>
        <taxon>Pseudomonadati</taxon>
        <taxon>Pseudomonadota</taxon>
        <taxon>Gammaproteobacteria</taxon>
        <taxon>Enterobacterales</taxon>
        <taxon>Enterobacteriaceae</taxon>
        <taxon>Salmonella</taxon>
    </lineage>
</organism>
<dbReference type="GO" id="GO:0006071">
    <property type="term" value="P:glycerol metabolic process"/>
    <property type="evidence" value="ECO:0007669"/>
    <property type="project" value="InterPro"/>
</dbReference>
<dbReference type="PANTHER" id="PTHR30447">
    <property type="entry name" value="FRUCTOSE-1,6-BISPHOSPHATASE CLASS 2"/>
    <property type="match status" value="1"/>
</dbReference>
<reference evidence="8 9" key="1">
    <citation type="submission" date="2018-12" db="EMBL/GenBank/DDBJ databases">
        <authorList>
            <consortium name="Pathogen Informatics"/>
        </authorList>
    </citation>
    <scope>NUCLEOTIDE SEQUENCE [LARGE SCALE GENOMIC DNA]</scope>
    <source>
        <strain evidence="8 9">NCTC7406</strain>
    </source>
</reference>
<evidence type="ECO:0000256" key="1">
    <source>
        <dbReference type="ARBA" id="ARBA00001273"/>
    </source>
</evidence>
<comment type="catalytic activity">
    <reaction evidence="1">
        <text>beta-D-fructose 1,6-bisphosphate + H2O = beta-D-fructose 6-phosphate + phosphate</text>
        <dbReference type="Rhea" id="RHEA:11064"/>
        <dbReference type="ChEBI" id="CHEBI:15377"/>
        <dbReference type="ChEBI" id="CHEBI:32966"/>
        <dbReference type="ChEBI" id="CHEBI:43474"/>
        <dbReference type="ChEBI" id="CHEBI:57634"/>
        <dbReference type="EC" id="3.1.3.11"/>
    </reaction>
</comment>
<keyword evidence="6" id="KW-0464">Manganese</keyword>
<dbReference type="GO" id="GO:0046872">
    <property type="term" value="F:metal ion binding"/>
    <property type="evidence" value="ECO:0007669"/>
    <property type="project" value="UniProtKB-KW"/>
</dbReference>
<dbReference type="AlphaFoldDB" id="A0A3S4EYJ3"/>
<gene>
    <name evidence="8" type="primary">glpX_2</name>
    <name evidence="8" type="ORF">NCTC7406_05084</name>
</gene>
<dbReference type="InterPro" id="IPR004464">
    <property type="entry name" value="FBPase_class-2/SBPase"/>
</dbReference>
<dbReference type="GO" id="GO:0042132">
    <property type="term" value="F:fructose 1,6-bisphosphate 1-phosphatase activity"/>
    <property type="evidence" value="ECO:0007669"/>
    <property type="project" value="UniProtKB-EC"/>
</dbReference>
<dbReference type="EMBL" id="LR134142">
    <property type="protein sequence ID" value="VEA09810.1"/>
    <property type="molecule type" value="Genomic_DNA"/>
</dbReference>
<evidence type="ECO:0000313" key="9">
    <source>
        <dbReference type="Proteomes" id="UP000276345"/>
    </source>
</evidence>
<evidence type="ECO:0000256" key="3">
    <source>
        <dbReference type="ARBA" id="ARBA00013093"/>
    </source>
</evidence>
<keyword evidence="5 8" id="KW-0378">Hydrolase</keyword>
<proteinExistence type="inferred from homology"/>
<dbReference type="SUPFAM" id="SSF56655">
    <property type="entry name" value="Carbohydrate phosphatase"/>
    <property type="match status" value="1"/>
</dbReference>